<dbReference type="InterPro" id="IPR009057">
    <property type="entry name" value="Homeodomain-like_sf"/>
</dbReference>
<dbReference type="InterPro" id="IPR017930">
    <property type="entry name" value="Myb_dom"/>
</dbReference>
<keyword evidence="3" id="KW-0804">Transcription</keyword>
<dbReference type="Proteomes" id="UP000008076">
    <property type="component" value="Unassembled WGS sequence"/>
</dbReference>
<dbReference type="EMBL" id="DS548645">
    <property type="protein sequence ID" value="EDR27965.1"/>
    <property type="molecule type" value="Genomic_DNA"/>
</dbReference>
<dbReference type="KEGG" id="edi:EDI_011720"/>
<keyword evidence="5" id="KW-0175">Coiled coil</keyword>
<dbReference type="GeneID" id="5880787"/>
<dbReference type="SMART" id="SM00717">
    <property type="entry name" value="SANT"/>
    <property type="match status" value="4"/>
</dbReference>
<accession>B0EBY0</accession>
<dbReference type="OrthoDB" id="2143914at2759"/>
<dbReference type="eggNOG" id="KOG0048">
    <property type="taxonomic scope" value="Eukaryota"/>
</dbReference>
<dbReference type="PROSITE" id="PS50090">
    <property type="entry name" value="MYB_LIKE"/>
    <property type="match status" value="2"/>
</dbReference>
<dbReference type="GO" id="GO:0019185">
    <property type="term" value="C:snRNA-activating protein complex"/>
    <property type="evidence" value="ECO:0007669"/>
    <property type="project" value="TreeGrafter"/>
</dbReference>
<dbReference type="SUPFAM" id="SSF46689">
    <property type="entry name" value="Homeodomain-like"/>
    <property type="match status" value="2"/>
</dbReference>
<dbReference type="GO" id="GO:0042796">
    <property type="term" value="P:snRNA transcription by RNA polymerase III"/>
    <property type="evidence" value="ECO:0007669"/>
    <property type="project" value="TreeGrafter"/>
</dbReference>
<dbReference type="RefSeq" id="XP_001735820.1">
    <property type="nucleotide sequence ID" value="XM_001735768.1"/>
</dbReference>
<organism evidence="9">
    <name type="scientific">Entamoeba dispar (strain ATCC PRA-260 / SAW760)</name>
    <dbReference type="NCBI Taxonomy" id="370354"/>
    <lineage>
        <taxon>Eukaryota</taxon>
        <taxon>Amoebozoa</taxon>
        <taxon>Evosea</taxon>
        <taxon>Archamoebae</taxon>
        <taxon>Mastigamoebida</taxon>
        <taxon>Entamoebidae</taxon>
        <taxon>Entamoeba</taxon>
    </lineage>
</organism>
<evidence type="ECO:0000256" key="4">
    <source>
        <dbReference type="ARBA" id="ARBA00023242"/>
    </source>
</evidence>
<feature type="coiled-coil region" evidence="5">
    <location>
        <begin position="123"/>
        <end position="169"/>
    </location>
</feature>
<dbReference type="GO" id="GO:0042795">
    <property type="term" value="P:snRNA transcription by RNA polymerase II"/>
    <property type="evidence" value="ECO:0007669"/>
    <property type="project" value="TreeGrafter"/>
</dbReference>
<evidence type="ECO:0000313" key="8">
    <source>
        <dbReference type="EMBL" id="EDR27965.1"/>
    </source>
</evidence>
<evidence type="ECO:0000259" key="6">
    <source>
        <dbReference type="PROSITE" id="PS50090"/>
    </source>
</evidence>
<dbReference type="CDD" id="cd00167">
    <property type="entry name" value="SANT"/>
    <property type="match status" value="3"/>
</dbReference>
<keyword evidence="2" id="KW-0238">DNA-binding</keyword>
<reference evidence="9" key="1">
    <citation type="submission" date="2007-12" db="EMBL/GenBank/DDBJ databases">
        <title>Annotation of Entamoeba dispar SAW760.</title>
        <authorList>
            <person name="Lorenzi H."/>
            <person name="Inman J."/>
            <person name="Schobel S."/>
            <person name="Amedeo P."/>
            <person name="Caler E."/>
        </authorList>
    </citation>
    <scope>NUCLEOTIDE SEQUENCE [LARGE SCALE GENOMIC DNA]</scope>
    <source>
        <strain evidence="9">ATCC PRA-260 / SAW760</strain>
    </source>
</reference>
<feature type="domain" description="HTH myb-type" evidence="7">
    <location>
        <begin position="416"/>
        <end position="471"/>
    </location>
</feature>
<evidence type="ECO:0000313" key="9">
    <source>
        <dbReference type="Proteomes" id="UP000008076"/>
    </source>
</evidence>
<evidence type="ECO:0008006" key="10">
    <source>
        <dbReference type="Google" id="ProtNLM"/>
    </source>
</evidence>
<proteinExistence type="predicted"/>
<feature type="domain" description="Myb-like" evidence="6">
    <location>
        <begin position="416"/>
        <end position="467"/>
    </location>
</feature>
<dbReference type="GO" id="GO:0000978">
    <property type="term" value="F:RNA polymerase II cis-regulatory region sequence-specific DNA binding"/>
    <property type="evidence" value="ECO:0007669"/>
    <property type="project" value="TreeGrafter"/>
</dbReference>
<gene>
    <name evidence="8" type="ORF">EDI_011720</name>
</gene>
<evidence type="ECO:0000256" key="5">
    <source>
        <dbReference type="SAM" id="Coils"/>
    </source>
</evidence>
<dbReference type="PANTHER" id="PTHR46621:SF1">
    <property type="entry name" value="SNRNA-ACTIVATING PROTEIN COMPLEX SUBUNIT 4"/>
    <property type="match status" value="1"/>
</dbReference>
<evidence type="ECO:0000256" key="3">
    <source>
        <dbReference type="ARBA" id="ARBA00023163"/>
    </source>
</evidence>
<protein>
    <recommendedName>
        <fullName evidence="10">Myb family DNA-binding domain containing protein</fullName>
    </recommendedName>
</protein>
<feature type="domain" description="HTH myb-type" evidence="7">
    <location>
        <begin position="571"/>
        <end position="602"/>
    </location>
</feature>
<dbReference type="Gene3D" id="1.10.10.60">
    <property type="entry name" value="Homeodomain-like"/>
    <property type="match status" value="3"/>
</dbReference>
<dbReference type="PANTHER" id="PTHR46621">
    <property type="entry name" value="SNRNA-ACTIVATING PROTEIN COMPLEX SUBUNIT 4"/>
    <property type="match status" value="1"/>
</dbReference>
<keyword evidence="4" id="KW-0539">Nucleus</keyword>
<name>B0EBY0_ENTDS</name>
<feature type="domain" description="Myb-like" evidence="6">
    <location>
        <begin position="523"/>
        <end position="598"/>
    </location>
</feature>
<keyword evidence="1" id="KW-0805">Transcription regulation</keyword>
<dbReference type="InterPro" id="IPR051575">
    <property type="entry name" value="Myb-like_DNA-bd"/>
</dbReference>
<dbReference type="OMA" id="ARIDRTK"/>
<dbReference type="VEuPathDB" id="AmoebaDB:EDI_011720"/>
<dbReference type="GO" id="GO:0001006">
    <property type="term" value="F:RNA polymerase III type 3 promoter sequence-specific DNA binding"/>
    <property type="evidence" value="ECO:0007669"/>
    <property type="project" value="TreeGrafter"/>
</dbReference>
<sequence length="668" mass="78798">MELDADFITFTNILNGYYTILEECNCSVNSALKECQTRIDRVIEAMNAPRQLYKIREQYFTDIDGNSPIFFEKAPSTPNKIFSFQWKKEDRLVLLNIVNKIKVMILNQKWNQMIQERESNGLIKEFELRILEEKQRIAQLQKIKILKEAEKAKQNLEQIETSKEFHNYQNIPPPIKLTTDSFSKEIKKELIDEIPKQSNLILTISLKRNETNHPEMIDNNLTSILEEMRSKPSEELQKIIDKFNRIYPVQYNEKTELYLQQKKTQVELEGRRNIFLALQYKRLFTQEEFLKYLRAICDSIIIYYEMFKNEFRINNNNIHISDNFWKIICEEIGNHNPLDCKLQYDYIIKSQLYSSLEIIPDIISQIKLFAKKLNNPTIINNKNLFIALKNEMMEFAEDNNISYIFLLKKIQEIRMKENMKYGPFSKEEDKKILEAVKKYGKGDWKSVETEIEGRTCQQVMNRYDKVLVRKTCGKWSPIEKVKVIICQKLYPNQWKKISTFIPNRTDAQIRDFVSNSAASGIKKRKSWTEEEDLILIEKLYDPNYIYSIILPNTPEAMEKGKPSKIKVERSGKPKWSKIASQIPGRVDCQCRGRYDAILRFLKVTTKPSKSLMLEAASQLRGDGIKRRRSKKQIENDLPPIGYPEITKKLKSQLRLNLYSSKISKNIQK</sequence>
<evidence type="ECO:0000256" key="2">
    <source>
        <dbReference type="ARBA" id="ARBA00023125"/>
    </source>
</evidence>
<dbReference type="Pfam" id="PF00249">
    <property type="entry name" value="Myb_DNA-binding"/>
    <property type="match status" value="2"/>
</dbReference>
<feature type="domain" description="HTH myb-type" evidence="7">
    <location>
        <begin position="473"/>
        <end position="521"/>
    </location>
</feature>
<dbReference type="InterPro" id="IPR001005">
    <property type="entry name" value="SANT/Myb"/>
</dbReference>
<evidence type="ECO:0000256" key="1">
    <source>
        <dbReference type="ARBA" id="ARBA00023015"/>
    </source>
</evidence>
<evidence type="ECO:0000259" key="7">
    <source>
        <dbReference type="PROSITE" id="PS51294"/>
    </source>
</evidence>
<dbReference type="AlphaFoldDB" id="B0EBY0"/>
<keyword evidence="9" id="KW-1185">Reference proteome</keyword>
<dbReference type="PROSITE" id="PS51294">
    <property type="entry name" value="HTH_MYB"/>
    <property type="match status" value="3"/>
</dbReference>